<evidence type="ECO:0000256" key="8">
    <source>
        <dbReference type="SAM" id="Phobius"/>
    </source>
</evidence>
<evidence type="ECO:0000256" key="7">
    <source>
        <dbReference type="ARBA" id="ARBA00023242"/>
    </source>
</evidence>
<dbReference type="PANTHER" id="PTHR47782:SF1">
    <property type="entry name" value="PYRIMIDINE PATHWAY REGULATORY PROTEIN 1"/>
    <property type="match status" value="1"/>
</dbReference>
<keyword evidence="8" id="KW-0472">Membrane</keyword>
<evidence type="ECO:0000256" key="2">
    <source>
        <dbReference type="ARBA" id="ARBA00022723"/>
    </source>
</evidence>
<sequence>MILAIASASVYKFDRESLPDAEGYHLRAVERLNEVLQGGDLRALQAILLLCQYRMVNSVQDTPTSMWHLVGVATRMCLELGLHREQTYQTPKDSDRQSTPSGAVVTSEIRRRCFWCVIAMDRIVSITLGRPLAIRLQDTDAALPDSELDFLVNSSDRTSVDWPPSGLCPTALFVHIVRYRIICGDIMSALHTGSTRTQTDTESALKARDSLGHTLAEWDQDTGRLALLEVDGSHQSSFCTQEWYEMLYCNALLMLYRPSPALSGASARESTVSQGIFVAAKRAITIYSQLHRWKRINYTWITLHAVFMAGLSYVYAVGRHFRSHKRNTDGATGIALLESEPSIIEIVNDCRTCSNVLVAISERWDMAKNCYDVFNRLSDAVLVDAVEYHTKASSESQLNASHHQPAAQETQIGWQGDLNESSLAVDSVLRDCLDDLQYFQSSAYGDDPVG</sequence>
<keyword evidence="5" id="KW-0238">DNA-binding</keyword>
<name>A0ABR4HBE0_9EURO</name>
<evidence type="ECO:0000256" key="3">
    <source>
        <dbReference type="ARBA" id="ARBA00022833"/>
    </source>
</evidence>
<organism evidence="10 11">
    <name type="scientific">Aspergillus cavernicola</name>
    <dbReference type="NCBI Taxonomy" id="176166"/>
    <lineage>
        <taxon>Eukaryota</taxon>
        <taxon>Fungi</taxon>
        <taxon>Dikarya</taxon>
        <taxon>Ascomycota</taxon>
        <taxon>Pezizomycotina</taxon>
        <taxon>Eurotiomycetes</taxon>
        <taxon>Eurotiomycetidae</taxon>
        <taxon>Eurotiales</taxon>
        <taxon>Aspergillaceae</taxon>
        <taxon>Aspergillus</taxon>
        <taxon>Aspergillus subgen. Nidulantes</taxon>
    </lineage>
</organism>
<evidence type="ECO:0000256" key="1">
    <source>
        <dbReference type="ARBA" id="ARBA00004123"/>
    </source>
</evidence>
<reference evidence="10 11" key="1">
    <citation type="submission" date="2024-07" db="EMBL/GenBank/DDBJ databases">
        <title>Section-level genome sequencing and comparative genomics of Aspergillus sections Usti and Cavernicolus.</title>
        <authorList>
            <consortium name="Lawrence Berkeley National Laboratory"/>
            <person name="Nybo J.L."/>
            <person name="Vesth T.C."/>
            <person name="Theobald S."/>
            <person name="Frisvad J.C."/>
            <person name="Larsen T.O."/>
            <person name="Kjaerboelling I."/>
            <person name="Rothschild-Mancinelli K."/>
            <person name="Lyhne E.K."/>
            <person name="Kogle M.E."/>
            <person name="Barry K."/>
            <person name="Clum A."/>
            <person name="Na H."/>
            <person name="Ledsgaard L."/>
            <person name="Lin J."/>
            <person name="Lipzen A."/>
            <person name="Kuo A."/>
            <person name="Riley R."/>
            <person name="Mondo S."/>
            <person name="LaButti K."/>
            <person name="Haridas S."/>
            <person name="Pangalinan J."/>
            <person name="Salamov A.A."/>
            <person name="Simmons B.A."/>
            <person name="Magnuson J.K."/>
            <person name="Chen J."/>
            <person name="Drula E."/>
            <person name="Henrissat B."/>
            <person name="Wiebenga A."/>
            <person name="Lubbers R.J."/>
            <person name="Gomes A.C."/>
            <person name="Makela M.R."/>
            <person name="Stajich J."/>
            <person name="Grigoriev I.V."/>
            <person name="Mortensen U.H."/>
            <person name="De vries R.P."/>
            <person name="Baker S.E."/>
            <person name="Andersen M.R."/>
        </authorList>
    </citation>
    <scope>NUCLEOTIDE SEQUENCE [LARGE SCALE GENOMIC DNA]</scope>
    <source>
        <strain evidence="10 11">CBS 600.67</strain>
    </source>
</reference>
<accession>A0ABR4HBE0</accession>
<evidence type="ECO:0000256" key="6">
    <source>
        <dbReference type="ARBA" id="ARBA00023163"/>
    </source>
</evidence>
<evidence type="ECO:0000256" key="5">
    <source>
        <dbReference type="ARBA" id="ARBA00023125"/>
    </source>
</evidence>
<keyword evidence="11" id="KW-1185">Reference proteome</keyword>
<dbReference type="InterPro" id="IPR007219">
    <property type="entry name" value="XnlR_reg_dom"/>
</dbReference>
<dbReference type="PANTHER" id="PTHR47782">
    <property type="entry name" value="ZN(II)2CYS6 TRANSCRIPTION FACTOR (EUROFUNG)-RELATED"/>
    <property type="match status" value="1"/>
</dbReference>
<protein>
    <submittedName>
        <fullName evidence="10">Fungal-specific transcription factor domain-containing protein</fullName>
    </submittedName>
</protein>
<dbReference type="Proteomes" id="UP001610335">
    <property type="component" value="Unassembled WGS sequence"/>
</dbReference>
<dbReference type="SMART" id="SM00906">
    <property type="entry name" value="Fungal_trans"/>
    <property type="match status" value="1"/>
</dbReference>
<evidence type="ECO:0000313" key="11">
    <source>
        <dbReference type="Proteomes" id="UP001610335"/>
    </source>
</evidence>
<keyword evidence="4" id="KW-0805">Transcription regulation</keyword>
<keyword evidence="3" id="KW-0862">Zinc</keyword>
<dbReference type="InterPro" id="IPR052202">
    <property type="entry name" value="Yeast_MetPath_Reg"/>
</dbReference>
<keyword evidence="8" id="KW-1133">Transmembrane helix</keyword>
<dbReference type="Pfam" id="PF04082">
    <property type="entry name" value="Fungal_trans"/>
    <property type="match status" value="1"/>
</dbReference>
<keyword evidence="2" id="KW-0479">Metal-binding</keyword>
<comment type="caution">
    <text evidence="10">The sequence shown here is derived from an EMBL/GenBank/DDBJ whole genome shotgun (WGS) entry which is preliminary data.</text>
</comment>
<evidence type="ECO:0000313" key="10">
    <source>
        <dbReference type="EMBL" id="KAL2812779.1"/>
    </source>
</evidence>
<evidence type="ECO:0000256" key="4">
    <source>
        <dbReference type="ARBA" id="ARBA00023015"/>
    </source>
</evidence>
<keyword evidence="6" id="KW-0804">Transcription</keyword>
<evidence type="ECO:0000259" key="9">
    <source>
        <dbReference type="SMART" id="SM00906"/>
    </source>
</evidence>
<comment type="subcellular location">
    <subcellularLocation>
        <location evidence="1">Nucleus</location>
    </subcellularLocation>
</comment>
<keyword evidence="7" id="KW-0539">Nucleus</keyword>
<feature type="domain" description="Xylanolytic transcriptional activator regulatory" evidence="9">
    <location>
        <begin position="66"/>
        <end position="150"/>
    </location>
</feature>
<gene>
    <name evidence="10" type="ORF">BDW59DRAFT_155122</name>
</gene>
<dbReference type="EMBL" id="JBFXLS010000165">
    <property type="protein sequence ID" value="KAL2812779.1"/>
    <property type="molecule type" value="Genomic_DNA"/>
</dbReference>
<proteinExistence type="predicted"/>
<feature type="transmembrane region" description="Helical" evidence="8">
    <location>
        <begin position="298"/>
        <end position="317"/>
    </location>
</feature>
<dbReference type="CDD" id="cd12148">
    <property type="entry name" value="fungal_TF_MHR"/>
    <property type="match status" value="1"/>
</dbReference>
<keyword evidence="8" id="KW-0812">Transmembrane</keyword>